<evidence type="ECO:0000313" key="7">
    <source>
        <dbReference type="EMBL" id="KAF1990880.1"/>
    </source>
</evidence>
<keyword evidence="4" id="KW-0560">Oxidoreductase</keyword>
<feature type="chain" id="PRO_5026311042" evidence="5">
    <location>
        <begin position="20"/>
        <end position="520"/>
    </location>
</feature>
<evidence type="ECO:0000256" key="2">
    <source>
        <dbReference type="ARBA" id="ARBA00022630"/>
    </source>
</evidence>
<gene>
    <name evidence="7" type="ORF">K402DRAFT_401027</name>
</gene>
<dbReference type="Gene3D" id="3.30.465.10">
    <property type="match status" value="1"/>
</dbReference>
<dbReference type="Proteomes" id="UP000800041">
    <property type="component" value="Unassembled WGS sequence"/>
</dbReference>
<protein>
    <submittedName>
        <fullName evidence="7">FAD-binding domain-containing protein</fullName>
    </submittedName>
</protein>
<dbReference type="PANTHER" id="PTHR42973:SF13">
    <property type="entry name" value="FAD-BINDING PCMH-TYPE DOMAIN-CONTAINING PROTEIN"/>
    <property type="match status" value="1"/>
</dbReference>
<dbReference type="SUPFAM" id="SSF56176">
    <property type="entry name" value="FAD-binding/transporter-associated domain-like"/>
    <property type="match status" value="1"/>
</dbReference>
<feature type="domain" description="FAD-binding PCMH-type" evidence="6">
    <location>
        <begin position="78"/>
        <end position="252"/>
    </location>
</feature>
<dbReference type="AlphaFoldDB" id="A0A6G1HCY4"/>
<dbReference type="InterPro" id="IPR050416">
    <property type="entry name" value="FAD-linked_Oxidoreductase"/>
</dbReference>
<keyword evidence="5" id="KW-0732">Signal</keyword>
<evidence type="ECO:0000313" key="8">
    <source>
        <dbReference type="Proteomes" id="UP000800041"/>
    </source>
</evidence>
<dbReference type="InterPro" id="IPR036318">
    <property type="entry name" value="FAD-bd_PCMH-like_sf"/>
</dbReference>
<name>A0A6G1HCY4_9PEZI</name>
<dbReference type="Pfam" id="PF01565">
    <property type="entry name" value="FAD_binding_4"/>
    <property type="match status" value="1"/>
</dbReference>
<dbReference type="InterPro" id="IPR006094">
    <property type="entry name" value="Oxid_FAD_bind_N"/>
</dbReference>
<evidence type="ECO:0000256" key="1">
    <source>
        <dbReference type="ARBA" id="ARBA00005466"/>
    </source>
</evidence>
<dbReference type="InterPro" id="IPR016166">
    <property type="entry name" value="FAD-bd_PCMH"/>
</dbReference>
<keyword evidence="8" id="KW-1185">Reference proteome</keyword>
<dbReference type="PANTHER" id="PTHR42973">
    <property type="entry name" value="BINDING OXIDOREDUCTASE, PUTATIVE (AFU_ORTHOLOGUE AFUA_1G17690)-RELATED"/>
    <property type="match status" value="1"/>
</dbReference>
<evidence type="ECO:0000256" key="5">
    <source>
        <dbReference type="SAM" id="SignalP"/>
    </source>
</evidence>
<comment type="similarity">
    <text evidence="1">Belongs to the oxygen-dependent FAD-linked oxidoreductase family.</text>
</comment>
<dbReference type="GO" id="GO:0071949">
    <property type="term" value="F:FAD binding"/>
    <property type="evidence" value="ECO:0007669"/>
    <property type="project" value="InterPro"/>
</dbReference>
<keyword evidence="2" id="KW-0285">Flavoprotein</keyword>
<evidence type="ECO:0000256" key="3">
    <source>
        <dbReference type="ARBA" id="ARBA00022827"/>
    </source>
</evidence>
<feature type="signal peptide" evidence="5">
    <location>
        <begin position="1"/>
        <end position="19"/>
    </location>
</feature>
<organism evidence="7 8">
    <name type="scientific">Aulographum hederae CBS 113979</name>
    <dbReference type="NCBI Taxonomy" id="1176131"/>
    <lineage>
        <taxon>Eukaryota</taxon>
        <taxon>Fungi</taxon>
        <taxon>Dikarya</taxon>
        <taxon>Ascomycota</taxon>
        <taxon>Pezizomycotina</taxon>
        <taxon>Dothideomycetes</taxon>
        <taxon>Pleosporomycetidae</taxon>
        <taxon>Aulographales</taxon>
        <taxon>Aulographaceae</taxon>
    </lineage>
</organism>
<proteinExistence type="inferred from homology"/>
<dbReference type="OrthoDB" id="2151789at2759"/>
<keyword evidence="3" id="KW-0274">FAD</keyword>
<dbReference type="PROSITE" id="PS51387">
    <property type="entry name" value="FAD_PCMH"/>
    <property type="match status" value="1"/>
</dbReference>
<sequence length="520" mass="55685">MAPLLRYVSLISLVGLSTASPAPQLSGGRGGASPAAGPAGPAGAACTEIKAALPREVFYGQDKAYQDEQLDYWNAGNSDLKPACITRPTRKESVATIVKILNKYPTVKFAVKSGGHDANDGHSSIGPEGVLIALSQIRGTTYDARTRTALVKPGGNWGPDVVSPLDKLGRAVVGGRLGIVGIGGYLTQGGMSYLSGQYGLAADSVLEFETVLANGTIATITRENNPDLMQAMRGGGSQYGIVTQFKLKTYPMGKIWGGIRLYGANQKKELYEALHSYMDAQERNQNSAIIFTATPGSSYNIFYFYNGQGSMPPNGTFGGLEGIKPQLDVTGITEYSTFLGSIPPHTNFHLSQIRTSFWSMTFPYIKNGPELFSAVEDAYLATAKQVQGPNPKVSGTLALQSFPASLGKHSAAAGGNAMGYGPTDGPRWVLEMAHLWEGRENDQIVVDVGKALMKTLTASRDQSIRDARGQAETYLPFFMNDAADADNVFASYKDYAKFKVLQKQVDPTGLWSRSGGWKLN</sequence>
<reference evidence="7" key="1">
    <citation type="journal article" date="2020" name="Stud. Mycol.">
        <title>101 Dothideomycetes genomes: a test case for predicting lifestyles and emergence of pathogens.</title>
        <authorList>
            <person name="Haridas S."/>
            <person name="Albert R."/>
            <person name="Binder M."/>
            <person name="Bloem J."/>
            <person name="Labutti K."/>
            <person name="Salamov A."/>
            <person name="Andreopoulos B."/>
            <person name="Baker S."/>
            <person name="Barry K."/>
            <person name="Bills G."/>
            <person name="Bluhm B."/>
            <person name="Cannon C."/>
            <person name="Castanera R."/>
            <person name="Culley D."/>
            <person name="Daum C."/>
            <person name="Ezra D."/>
            <person name="Gonzalez J."/>
            <person name="Henrissat B."/>
            <person name="Kuo A."/>
            <person name="Liang C."/>
            <person name="Lipzen A."/>
            <person name="Lutzoni F."/>
            <person name="Magnuson J."/>
            <person name="Mondo S."/>
            <person name="Nolan M."/>
            <person name="Ohm R."/>
            <person name="Pangilinan J."/>
            <person name="Park H.-J."/>
            <person name="Ramirez L."/>
            <person name="Alfaro M."/>
            <person name="Sun H."/>
            <person name="Tritt A."/>
            <person name="Yoshinaga Y."/>
            <person name="Zwiers L.-H."/>
            <person name="Turgeon B."/>
            <person name="Goodwin S."/>
            <person name="Spatafora J."/>
            <person name="Crous P."/>
            <person name="Grigoriev I."/>
        </authorList>
    </citation>
    <scope>NUCLEOTIDE SEQUENCE</scope>
    <source>
        <strain evidence="7">CBS 113979</strain>
    </source>
</reference>
<dbReference type="GO" id="GO:0016491">
    <property type="term" value="F:oxidoreductase activity"/>
    <property type="evidence" value="ECO:0007669"/>
    <property type="project" value="UniProtKB-KW"/>
</dbReference>
<evidence type="ECO:0000256" key="4">
    <source>
        <dbReference type="ARBA" id="ARBA00023002"/>
    </source>
</evidence>
<dbReference type="EMBL" id="ML977141">
    <property type="protein sequence ID" value="KAF1990880.1"/>
    <property type="molecule type" value="Genomic_DNA"/>
</dbReference>
<accession>A0A6G1HCY4</accession>
<dbReference type="InterPro" id="IPR016169">
    <property type="entry name" value="FAD-bd_PCMH_sub2"/>
</dbReference>
<evidence type="ECO:0000259" key="6">
    <source>
        <dbReference type="PROSITE" id="PS51387"/>
    </source>
</evidence>